<comment type="pathway">
    <text evidence="7">Amino-acid biosynthesis; L-arginine biosynthesis [regulation].</text>
</comment>
<dbReference type="KEGG" id="crw:CROST_025590"/>
<reference evidence="9 10" key="1">
    <citation type="submission" date="2022-04" db="EMBL/GenBank/DDBJ databases">
        <title>Genome sequence of C. roseum typestrain.</title>
        <authorList>
            <person name="Poehlein A."/>
            <person name="Schoch T."/>
            <person name="Duerre P."/>
            <person name="Daniel R."/>
        </authorList>
    </citation>
    <scope>NUCLEOTIDE SEQUENCE [LARGE SCALE GENOMIC DNA]</scope>
    <source>
        <strain evidence="9 10">DSM 7320</strain>
    </source>
</reference>
<dbReference type="AlphaFoldDB" id="A0A1S8M9Y5"/>
<name>A0A1S8M9Y5_9CLOT</name>
<dbReference type="Gene3D" id="1.10.10.10">
    <property type="entry name" value="Winged helix-like DNA-binding domain superfamily/Winged helix DNA-binding domain"/>
    <property type="match status" value="1"/>
</dbReference>
<comment type="subcellular location">
    <subcellularLocation>
        <location evidence="1 7">Cytoplasm</location>
    </subcellularLocation>
</comment>
<dbReference type="SUPFAM" id="SSF55252">
    <property type="entry name" value="C-terminal domain of arginine repressor"/>
    <property type="match status" value="1"/>
</dbReference>
<evidence type="ECO:0000313" key="9">
    <source>
        <dbReference type="EMBL" id="URZ11842.1"/>
    </source>
</evidence>
<evidence type="ECO:0000313" key="10">
    <source>
        <dbReference type="Proteomes" id="UP000190951"/>
    </source>
</evidence>
<evidence type="ECO:0000256" key="1">
    <source>
        <dbReference type="ARBA" id="ARBA00004496"/>
    </source>
</evidence>
<gene>
    <name evidence="7 9" type="primary">argR</name>
    <name evidence="9" type="ORF">CROST_025590</name>
</gene>
<evidence type="ECO:0000256" key="8">
    <source>
        <dbReference type="NCBIfam" id="TIGR01529"/>
    </source>
</evidence>
<dbReference type="PRINTS" id="PR01467">
    <property type="entry name" value="ARGREPRESSOR"/>
</dbReference>
<dbReference type="HAMAP" id="MF_00173">
    <property type="entry name" value="Arg_repressor"/>
    <property type="match status" value="1"/>
</dbReference>
<keyword evidence="7" id="KW-0028">Amino-acid biosynthesis</keyword>
<evidence type="ECO:0000256" key="6">
    <source>
        <dbReference type="ARBA" id="ARBA00023163"/>
    </source>
</evidence>
<dbReference type="EMBL" id="CP096983">
    <property type="protein sequence ID" value="URZ11842.1"/>
    <property type="molecule type" value="Genomic_DNA"/>
</dbReference>
<dbReference type="GO" id="GO:0051259">
    <property type="term" value="P:protein complex oligomerization"/>
    <property type="evidence" value="ECO:0007669"/>
    <property type="project" value="InterPro"/>
</dbReference>
<evidence type="ECO:0000256" key="7">
    <source>
        <dbReference type="HAMAP-Rule" id="MF_00173"/>
    </source>
</evidence>
<dbReference type="InterPro" id="IPR036388">
    <property type="entry name" value="WH-like_DNA-bd_sf"/>
</dbReference>
<dbReference type="SUPFAM" id="SSF46785">
    <property type="entry name" value="Winged helix' DNA-binding domain"/>
    <property type="match status" value="1"/>
</dbReference>
<keyword evidence="3 7" id="KW-0963">Cytoplasm</keyword>
<keyword evidence="4 7" id="KW-0805">Transcription regulation</keyword>
<dbReference type="InterPro" id="IPR001669">
    <property type="entry name" value="Arg_repress"/>
</dbReference>
<dbReference type="STRING" id="84029.CROST_24260"/>
<evidence type="ECO:0000256" key="2">
    <source>
        <dbReference type="ARBA" id="ARBA00008316"/>
    </source>
</evidence>
<dbReference type="InterPro" id="IPR020900">
    <property type="entry name" value="Arg_repress_DNA-bd"/>
</dbReference>
<keyword evidence="10" id="KW-1185">Reference proteome</keyword>
<dbReference type="Proteomes" id="UP000190951">
    <property type="component" value="Chromosome"/>
</dbReference>
<dbReference type="GO" id="GO:0034618">
    <property type="term" value="F:arginine binding"/>
    <property type="evidence" value="ECO:0007669"/>
    <property type="project" value="InterPro"/>
</dbReference>
<comment type="similarity">
    <text evidence="2 7">Belongs to the ArgR family.</text>
</comment>
<dbReference type="Pfam" id="PF02863">
    <property type="entry name" value="Arg_repressor_C"/>
    <property type="match status" value="1"/>
</dbReference>
<comment type="function">
    <text evidence="7">Regulates arginine biosynthesis genes.</text>
</comment>
<evidence type="ECO:0000256" key="5">
    <source>
        <dbReference type="ARBA" id="ARBA00023125"/>
    </source>
</evidence>
<dbReference type="Pfam" id="PF01316">
    <property type="entry name" value="Arg_repressor"/>
    <property type="match status" value="1"/>
</dbReference>
<protein>
    <recommendedName>
        <fullName evidence="7 8">Arginine repressor</fullName>
    </recommendedName>
</protein>
<dbReference type="GO" id="GO:0005737">
    <property type="term" value="C:cytoplasm"/>
    <property type="evidence" value="ECO:0007669"/>
    <property type="project" value="UniProtKB-SubCell"/>
</dbReference>
<dbReference type="InterPro" id="IPR036390">
    <property type="entry name" value="WH_DNA-bd_sf"/>
</dbReference>
<accession>A0A1S8M9Y5</accession>
<dbReference type="PANTHER" id="PTHR34471">
    <property type="entry name" value="ARGININE REPRESSOR"/>
    <property type="match status" value="1"/>
</dbReference>
<dbReference type="Gene3D" id="3.30.1360.40">
    <property type="match status" value="1"/>
</dbReference>
<dbReference type="RefSeq" id="WP_077833700.1">
    <property type="nucleotide sequence ID" value="NZ_CP096983.1"/>
</dbReference>
<keyword evidence="6 7" id="KW-0804">Transcription</keyword>
<dbReference type="GO" id="GO:0003677">
    <property type="term" value="F:DNA binding"/>
    <property type="evidence" value="ECO:0007669"/>
    <property type="project" value="UniProtKB-KW"/>
</dbReference>
<dbReference type="PANTHER" id="PTHR34471:SF1">
    <property type="entry name" value="ARGININE REPRESSOR"/>
    <property type="match status" value="1"/>
</dbReference>
<dbReference type="GO" id="GO:0003700">
    <property type="term" value="F:DNA-binding transcription factor activity"/>
    <property type="evidence" value="ECO:0007669"/>
    <property type="project" value="UniProtKB-UniRule"/>
</dbReference>
<proteinExistence type="inferred from homology"/>
<keyword evidence="7" id="KW-0678">Repressor</keyword>
<evidence type="ECO:0000256" key="3">
    <source>
        <dbReference type="ARBA" id="ARBA00022490"/>
    </source>
</evidence>
<evidence type="ECO:0000256" key="4">
    <source>
        <dbReference type="ARBA" id="ARBA00023015"/>
    </source>
</evidence>
<sequence length="150" mass="16605">MKVSRHTKILEIINSKDIETQEELAEELRKSGMEVTQATVSRDIKELKLIKVLSSKGRYKYATISPTESFLSNKLVTIFSQTVLNVDRVNNFVVVKTISGSANAAAEAIDSLNLDGIAGSIAGDNTIFILSRTEEIAFTIVQRLKKMIDE</sequence>
<dbReference type="GO" id="GO:1900079">
    <property type="term" value="P:regulation of arginine biosynthetic process"/>
    <property type="evidence" value="ECO:0007669"/>
    <property type="project" value="UniProtKB-UniRule"/>
</dbReference>
<organism evidence="9 10">
    <name type="scientific">Clostridium felsineum</name>
    <dbReference type="NCBI Taxonomy" id="36839"/>
    <lineage>
        <taxon>Bacteria</taxon>
        <taxon>Bacillati</taxon>
        <taxon>Bacillota</taxon>
        <taxon>Clostridia</taxon>
        <taxon>Eubacteriales</taxon>
        <taxon>Clostridiaceae</taxon>
        <taxon>Clostridium</taxon>
    </lineage>
</organism>
<dbReference type="GO" id="GO:0006526">
    <property type="term" value="P:L-arginine biosynthetic process"/>
    <property type="evidence" value="ECO:0007669"/>
    <property type="project" value="UniProtKB-UniPathway"/>
</dbReference>
<dbReference type="InterPro" id="IPR036251">
    <property type="entry name" value="Arg_repress_C_sf"/>
</dbReference>
<keyword evidence="5 7" id="KW-0238">DNA-binding</keyword>
<keyword evidence="7" id="KW-0055">Arginine biosynthesis</keyword>
<dbReference type="NCBIfam" id="NF001680">
    <property type="entry name" value="PRK00441.1"/>
    <property type="match status" value="1"/>
</dbReference>
<dbReference type="InterPro" id="IPR020899">
    <property type="entry name" value="Arg_repress_C"/>
</dbReference>
<dbReference type="NCBIfam" id="TIGR01529">
    <property type="entry name" value="argR_whole"/>
    <property type="match status" value="1"/>
</dbReference>